<name>A0A8H4BAE1_MUCCL</name>
<evidence type="ECO:0000256" key="1">
    <source>
        <dbReference type="SAM" id="Phobius"/>
    </source>
</evidence>
<gene>
    <name evidence="2" type="ORF">FB192DRAFT_1392372</name>
</gene>
<feature type="transmembrane region" description="Helical" evidence="1">
    <location>
        <begin position="20"/>
        <end position="38"/>
    </location>
</feature>
<organism evidence="2 3">
    <name type="scientific">Mucor circinelloides f. lusitanicus</name>
    <name type="common">Mucor racemosus var. lusitanicus</name>
    <dbReference type="NCBI Taxonomy" id="29924"/>
    <lineage>
        <taxon>Eukaryota</taxon>
        <taxon>Fungi</taxon>
        <taxon>Fungi incertae sedis</taxon>
        <taxon>Mucoromycota</taxon>
        <taxon>Mucoromycotina</taxon>
        <taxon>Mucoromycetes</taxon>
        <taxon>Mucorales</taxon>
        <taxon>Mucorineae</taxon>
        <taxon>Mucoraceae</taxon>
        <taxon>Mucor</taxon>
    </lineage>
</organism>
<keyword evidence="1" id="KW-0472">Membrane</keyword>
<evidence type="ECO:0000313" key="3">
    <source>
        <dbReference type="Proteomes" id="UP000469890"/>
    </source>
</evidence>
<sequence length="74" mass="8708">MWGDPVNKGNTRVAWKDMCNTYFLVVLHFTGFYMIFWLRLLGFAGRVHGCLYRYCLALLVLCLSLVPKFWIATR</sequence>
<evidence type="ECO:0000313" key="2">
    <source>
        <dbReference type="EMBL" id="KAF1798608.1"/>
    </source>
</evidence>
<dbReference type="EMBL" id="JAAECE010000007">
    <property type="protein sequence ID" value="KAF1798608.1"/>
    <property type="molecule type" value="Genomic_DNA"/>
</dbReference>
<keyword evidence="1" id="KW-0812">Transmembrane</keyword>
<feature type="transmembrane region" description="Helical" evidence="1">
    <location>
        <begin position="50"/>
        <end position="71"/>
    </location>
</feature>
<protein>
    <submittedName>
        <fullName evidence="2">Uncharacterized protein</fullName>
    </submittedName>
</protein>
<keyword evidence="1" id="KW-1133">Transmembrane helix</keyword>
<dbReference type="AlphaFoldDB" id="A0A8H4BAE1"/>
<accession>A0A8H4BAE1</accession>
<dbReference type="Proteomes" id="UP000469890">
    <property type="component" value="Unassembled WGS sequence"/>
</dbReference>
<reference evidence="2 3" key="1">
    <citation type="submission" date="2019-09" db="EMBL/GenBank/DDBJ databases">
        <authorList>
            <consortium name="DOE Joint Genome Institute"/>
            <person name="Mondo S.J."/>
            <person name="Navarro-Mendoza M.I."/>
            <person name="Perez-Arques C."/>
            <person name="Panchal S."/>
            <person name="Nicolas F.E."/>
            <person name="Ganguly P."/>
            <person name="Pangilinan J."/>
            <person name="Grigoriev I."/>
            <person name="Heitman J."/>
            <person name="Sanya K."/>
            <person name="Garre V."/>
        </authorList>
    </citation>
    <scope>NUCLEOTIDE SEQUENCE [LARGE SCALE GENOMIC DNA]</scope>
    <source>
        <strain evidence="2 3">MU402</strain>
    </source>
</reference>
<comment type="caution">
    <text evidence="2">The sequence shown here is derived from an EMBL/GenBank/DDBJ whole genome shotgun (WGS) entry which is preliminary data.</text>
</comment>
<proteinExistence type="predicted"/>